<gene>
    <name evidence="1" type="ORF">DC366_13340</name>
</gene>
<dbReference type="AlphaFoldDB" id="A0A2T7G5H2"/>
<reference evidence="1 2" key="1">
    <citation type="submission" date="2018-04" db="EMBL/GenBank/DDBJ databases">
        <title>Pelagivirga bohaiensis gen. nov., sp. nov., a bacterium isolated from the Bohai Sea.</title>
        <authorList>
            <person name="Ji X."/>
        </authorList>
    </citation>
    <scope>NUCLEOTIDE SEQUENCE [LARGE SCALE GENOMIC DNA]</scope>
    <source>
        <strain evidence="1 2">BH-SD19</strain>
    </source>
</reference>
<dbReference type="EMBL" id="QCYH01000007">
    <property type="protein sequence ID" value="PVA09659.1"/>
    <property type="molecule type" value="Genomic_DNA"/>
</dbReference>
<dbReference type="OrthoDB" id="7870971at2"/>
<evidence type="ECO:0000313" key="2">
    <source>
        <dbReference type="Proteomes" id="UP000244446"/>
    </source>
</evidence>
<comment type="caution">
    <text evidence="1">The sequence shown here is derived from an EMBL/GenBank/DDBJ whole genome shotgun (WGS) entry which is preliminary data.</text>
</comment>
<proteinExistence type="predicted"/>
<organism evidence="1 2">
    <name type="scientific">Pelagivirga sediminicola</name>
    <dbReference type="NCBI Taxonomy" id="2170575"/>
    <lineage>
        <taxon>Bacteria</taxon>
        <taxon>Pseudomonadati</taxon>
        <taxon>Pseudomonadota</taxon>
        <taxon>Alphaproteobacteria</taxon>
        <taxon>Rhodobacterales</taxon>
        <taxon>Paracoccaceae</taxon>
        <taxon>Pelagivirga</taxon>
    </lineage>
</organism>
<protein>
    <submittedName>
        <fullName evidence="1">Flagellar biosynthesis protein</fullName>
    </submittedName>
</protein>
<sequence length="195" mass="20863">MSIAHLLEDFSSVSSGQSISITDVSLEEHRLQGFENGYKAGWEDAVKAANDEASRISSDFAGNLQDISFTLQEAQLGILAAMRPLLSGMVNTVLPQLARQSLGLRVLDTLEGMARAVADGPVEIVTAPGNIDALQALIDERNIADVRLTGEPTMGEGQVHVRAAGSEQEIDLDAVLGQIETAVNDFFEDKQKDIA</sequence>
<name>A0A2T7G5H2_9RHOB</name>
<evidence type="ECO:0000313" key="1">
    <source>
        <dbReference type="EMBL" id="PVA09659.1"/>
    </source>
</evidence>
<keyword evidence="2" id="KW-1185">Reference proteome</keyword>
<keyword evidence="1" id="KW-0966">Cell projection</keyword>
<accession>A0A2T7G5H2</accession>
<dbReference type="RefSeq" id="WP_108692706.1">
    <property type="nucleotide sequence ID" value="NZ_QCYH01000007.1"/>
</dbReference>
<keyword evidence="1" id="KW-0282">Flagellum</keyword>
<keyword evidence="1" id="KW-0969">Cilium</keyword>
<dbReference type="Proteomes" id="UP000244446">
    <property type="component" value="Unassembled WGS sequence"/>
</dbReference>